<dbReference type="EMBL" id="CP001614">
    <property type="protein sequence ID" value="ACR13866.1"/>
    <property type="molecule type" value="Genomic_DNA"/>
</dbReference>
<keyword evidence="2" id="KW-1185">Reference proteome</keyword>
<reference evidence="1 2" key="1">
    <citation type="journal article" date="2009" name="PLoS ONE">
        <title>The complete genome of Teredinibacter turnerae T7901: an intracellular endosymbiont of marine wood-boring bivalves (shipworms).</title>
        <authorList>
            <person name="Yang J.C."/>
            <person name="Madupu R."/>
            <person name="Durkin A.S."/>
            <person name="Ekborg N.A."/>
            <person name="Pedamallu C.S."/>
            <person name="Hostetler J.B."/>
            <person name="Radune D."/>
            <person name="Toms B.S."/>
            <person name="Henrissat B."/>
            <person name="Coutinho P.M."/>
            <person name="Schwarz S."/>
            <person name="Field L."/>
            <person name="Trindade-Silva A.E."/>
            <person name="Soares C.A.G."/>
            <person name="Elshahawi S."/>
            <person name="Hanora A."/>
            <person name="Schmidt E.W."/>
            <person name="Haygood M.G."/>
            <person name="Posfai J."/>
            <person name="Benner J."/>
            <person name="Madinger C."/>
            <person name="Nove J."/>
            <person name="Anton B."/>
            <person name="Chaudhary K."/>
            <person name="Foster J."/>
            <person name="Holman A."/>
            <person name="Kumar S."/>
            <person name="Lessard P.A."/>
            <person name="Luyten Y.A."/>
            <person name="Slatko B."/>
            <person name="Wood N."/>
            <person name="Wu B."/>
            <person name="Teplitski M."/>
            <person name="Mougous J.D."/>
            <person name="Ward N."/>
            <person name="Eisen J.A."/>
            <person name="Badger J.H."/>
            <person name="Distel D.L."/>
        </authorList>
    </citation>
    <scope>NUCLEOTIDE SEQUENCE [LARGE SCALE GENOMIC DNA]</scope>
    <source>
        <strain evidence="2">ATCC 39867 / T7901</strain>
    </source>
</reference>
<evidence type="ECO:0000313" key="1">
    <source>
        <dbReference type="EMBL" id="ACR13866.1"/>
    </source>
</evidence>
<dbReference type="RefSeq" id="WP_015819981.1">
    <property type="nucleotide sequence ID" value="NC_012997.1"/>
</dbReference>
<dbReference type="HOGENOM" id="CLU_2792614_0_0_6"/>
<sequence>MAEFFISLDKEESTAAHKIHNSNCAELPEASTLRYLGSFASGDAAYTKSRGFYDKVSYCPTCFAQASA</sequence>
<protein>
    <submittedName>
        <fullName evidence="1">Uncharacterized protein</fullName>
    </submittedName>
</protein>
<dbReference type="AlphaFoldDB" id="C5BTC6"/>
<dbReference type="OrthoDB" id="47198at2"/>
<organism evidence="1 2">
    <name type="scientific">Teredinibacter turnerae (strain ATCC 39867 / T7901)</name>
    <dbReference type="NCBI Taxonomy" id="377629"/>
    <lineage>
        <taxon>Bacteria</taxon>
        <taxon>Pseudomonadati</taxon>
        <taxon>Pseudomonadota</taxon>
        <taxon>Gammaproteobacteria</taxon>
        <taxon>Cellvibrionales</taxon>
        <taxon>Cellvibrionaceae</taxon>
        <taxon>Teredinibacter</taxon>
    </lineage>
</organism>
<gene>
    <name evidence="1" type="ordered locus">TERTU_1555</name>
</gene>
<evidence type="ECO:0000313" key="2">
    <source>
        <dbReference type="Proteomes" id="UP000009080"/>
    </source>
</evidence>
<dbReference type="eggNOG" id="ENOG502ZX41">
    <property type="taxonomic scope" value="Bacteria"/>
</dbReference>
<dbReference type="KEGG" id="ttu:TERTU_1555"/>
<accession>C5BTC6</accession>
<dbReference type="STRING" id="377629.TERTU_1555"/>
<dbReference type="Proteomes" id="UP000009080">
    <property type="component" value="Chromosome"/>
</dbReference>
<proteinExistence type="predicted"/>
<name>C5BTC6_TERTT</name>